<dbReference type="GO" id="GO:0005634">
    <property type="term" value="C:nucleus"/>
    <property type="evidence" value="ECO:0007669"/>
    <property type="project" value="UniProtKB-SubCell"/>
</dbReference>
<feature type="region of interest" description="Disordered" evidence="5">
    <location>
        <begin position="313"/>
        <end position="342"/>
    </location>
</feature>
<evidence type="ECO:0000256" key="1">
    <source>
        <dbReference type="ARBA" id="ARBA00004123"/>
    </source>
</evidence>
<gene>
    <name evidence="7" type="primary">TIPARP_1</name>
    <name evidence="7" type="ORF">N1851_034218</name>
</gene>
<keyword evidence="4" id="KW-0479">Metal-binding</keyword>
<dbReference type="GO" id="GO:1990404">
    <property type="term" value="F:NAD+-protein mono-ADP-ribosyltransferase activity"/>
    <property type="evidence" value="ECO:0007669"/>
    <property type="project" value="TreeGrafter"/>
</dbReference>
<keyword evidence="4" id="KW-0863">Zinc-finger</keyword>
<sequence length="342" mass="38498">MVQPIFPQSSLVQTTTNPPVLVTFPLQQPLLCLGTRHPTRPPHPHPVNTASILLPLPLVISHTHLLAPAAPPPITTAATATTATNPTAAMSAALPKRFHTRSLSELSICDRFLLGACQAGARCRRHHTEYPFHWQLRSAAELLWLDLRSGAQARLERFYCDVTQESISMKDGNDVYMLNFASMELDSCAKYDAVRRLSSTWDPALNPHLHTRWCLYWWNDSSWVEYSETHHQTMKMKTSCSTSQVSHIPPKDGLTLELMIFRFVGNPKTNALSKLLWEAMDDKQAECLYYVGPNNYRVDFTSMTQQNLTTGFQRDVRCRPPPPPPLTIAYPPPPSPPPLKPN</sequence>
<evidence type="ECO:0000256" key="5">
    <source>
        <dbReference type="SAM" id="MobiDB-lite"/>
    </source>
</evidence>
<dbReference type="Pfam" id="PF02825">
    <property type="entry name" value="WWE"/>
    <property type="match status" value="1"/>
</dbReference>
<dbReference type="PROSITE" id="PS50103">
    <property type="entry name" value="ZF_C3H1"/>
    <property type="match status" value="1"/>
</dbReference>
<evidence type="ECO:0000313" key="7">
    <source>
        <dbReference type="EMBL" id="KAK0131098.1"/>
    </source>
</evidence>
<evidence type="ECO:0000256" key="3">
    <source>
        <dbReference type="ARBA" id="ARBA00024347"/>
    </source>
</evidence>
<dbReference type="InterPro" id="IPR051712">
    <property type="entry name" value="ARTD-AVP"/>
</dbReference>
<name>A0AA47LZZ3_MERPO</name>
<evidence type="ECO:0000259" key="6">
    <source>
        <dbReference type="PROSITE" id="PS50103"/>
    </source>
</evidence>
<comment type="caution">
    <text evidence="7">The sequence shown here is derived from an EMBL/GenBank/DDBJ whole genome shotgun (WGS) entry which is preliminary data.</text>
</comment>
<feature type="domain" description="C3H1-type" evidence="6">
    <location>
        <begin position="108"/>
        <end position="130"/>
    </location>
</feature>
<dbReference type="SUPFAM" id="SSF117839">
    <property type="entry name" value="WWE domain"/>
    <property type="match status" value="1"/>
</dbReference>
<reference evidence="7" key="1">
    <citation type="journal article" date="2023" name="Front. Mar. Sci.">
        <title>A new Merluccius polli reference genome to investigate the effects of global change in West African waters.</title>
        <authorList>
            <person name="Mateo J.L."/>
            <person name="Blanco-Fernandez C."/>
            <person name="Garcia-Vazquez E."/>
            <person name="Machado-Schiaffino G."/>
        </authorList>
    </citation>
    <scope>NUCLEOTIDE SEQUENCE</scope>
    <source>
        <strain evidence="7">C29</strain>
        <tissue evidence="7">Fin</tissue>
    </source>
</reference>
<organism evidence="7 8">
    <name type="scientific">Merluccius polli</name>
    <name type="common">Benguela hake</name>
    <name type="synonym">Merluccius cadenati</name>
    <dbReference type="NCBI Taxonomy" id="89951"/>
    <lineage>
        <taxon>Eukaryota</taxon>
        <taxon>Metazoa</taxon>
        <taxon>Chordata</taxon>
        <taxon>Craniata</taxon>
        <taxon>Vertebrata</taxon>
        <taxon>Euteleostomi</taxon>
        <taxon>Actinopterygii</taxon>
        <taxon>Neopterygii</taxon>
        <taxon>Teleostei</taxon>
        <taxon>Neoteleostei</taxon>
        <taxon>Acanthomorphata</taxon>
        <taxon>Zeiogadaria</taxon>
        <taxon>Gadariae</taxon>
        <taxon>Gadiformes</taxon>
        <taxon>Gadoidei</taxon>
        <taxon>Merlucciidae</taxon>
        <taxon>Merluccius</taxon>
    </lineage>
</organism>
<feature type="compositionally biased region" description="Pro residues" evidence="5">
    <location>
        <begin position="319"/>
        <end position="342"/>
    </location>
</feature>
<feature type="zinc finger region" description="C3H1-type" evidence="4">
    <location>
        <begin position="108"/>
        <end position="130"/>
    </location>
</feature>
<evidence type="ECO:0000256" key="4">
    <source>
        <dbReference type="PROSITE-ProRule" id="PRU00723"/>
    </source>
</evidence>
<comment type="subcellular location">
    <subcellularLocation>
        <location evidence="1">Nucleus</location>
    </subcellularLocation>
</comment>
<dbReference type="AlphaFoldDB" id="A0AA47LZZ3"/>
<dbReference type="InterPro" id="IPR004170">
    <property type="entry name" value="WWE_dom"/>
</dbReference>
<keyword evidence="4" id="KW-0862">Zinc</keyword>
<comment type="similarity">
    <text evidence="3">Belongs to the ARTD/PARP family.</text>
</comment>
<dbReference type="Proteomes" id="UP001174136">
    <property type="component" value="Unassembled WGS sequence"/>
</dbReference>
<evidence type="ECO:0000313" key="8">
    <source>
        <dbReference type="Proteomes" id="UP001174136"/>
    </source>
</evidence>
<protein>
    <submittedName>
        <fullName evidence="7">TCDD-inducible poly [ADP-ribose] polymerase</fullName>
    </submittedName>
</protein>
<dbReference type="InterPro" id="IPR000571">
    <property type="entry name" value="Znf_CCCH"/>
</dbReference>
<dbReference type="EMBL" id="JAOPHQ010006570">
    <property type="protein sequence ID" value="KAK0131098.1"/>
    <property type="molecule type" value="Genomic_DNA"/>
</dbReference>
<dbReference type="GO" id="GO:0008270">
    <property type="term" value="F:zinc ion binding"/>
    <property type="evidence" value="ECO:0007669"/>
    <property type="project" value="UniProtKB-KW"/>
</dbReference>
<dbReference type="InterPro" id="IPR037197">
    <property type="entry name" value="WWE_dom_sf"/>
</dbReference>
<keyword evidence="2" id="KW-0539">Nucleus</keyword>
<accession>A0AA47LZZ3</accession>
<keyword evidence="8" id="KW-1185">Reference proteome</keyword>
<evidence type="ECO:0000256" key="2">
    <source>
        <dbReference type="ARBA" id="ARBA00023242"/>
    </source>
</evidence>
<dbReference type="GO" id="GO:0003950">
    <property type="term" value="F:NAD+ poly-ADP-ribosyltransferase activity"/>
    <property type="evidence" value="ECO:0007669"/>
    <property type="project" value="TreeGrafter"/>
</dbReference>
<dbReference type="Pfam" id="PF00642">
    <property type="entry name" value="zf-CCCH"/>
    <property type="match status" value="1"/>
</dbReference>
<dbReference type="Gene3D" id="3.30.720.50">
    <property type="match status" value="1"/>
</dbReference>
<dbReference type="PANTHER" id="PTHR45740:SF6">
    <property type="entry name" value="PROTEIN MONO-ADP-RIBOSYLTRANSFERASE PARP12"/>
    <property type="match status" value="1"/>
</dbReference>
<dbReference type="PANTHER" id="PTHR45740">
    <property type="entry name" value="POLY [ADP-RIBOSE] POLYMERASE"/>
    <property type="match status" value="1"/>
</dbReference>
<proteinExistence type="inferred from homology"/>